<protein>
    <submittedName>
        <fullName evidence="1">Uncharacterized protein</fullName>
    </submittedName>
</protein>
<dbReference type="EMBL" id="MN740254">
    <property type="protein sequence ID" value="QHT96139.1"/>
    <property type="molecule type" value="Genomic_DNA"/>
</dbReference>
<name>A0A6C0ITT9_9ZZZZ</name>
<dbReference type="AlphaFoldDB" id="A0A6C0ITT9"/>
<organism evidence="1">
    <name type="scientific">viral metagenome</name>
    <dbReference type="NCBI Taxonomy" id="1070528"/>
    <lineage>
        <taxon>unclassified sequences</taxon>
        <taxon>metagenomes</taxon>
        <taxon>organismal metagenomes</taxon>
    </lineage>
</organism>
<proteinExistence type="predicted"/>
<accession>A0A6C0ITT9</accession>
<evidence type="ECO:0000313" key="1">
    <source>
        <dbReference type="EMBL" id="QHT96139.1"/>
    </source>
</evidence>
<reference evidence="1" key="1">
    <citation type="journal article" date="2020" name="Nature">
        <title>Giant virus diversity and host interactions through global metagenomics.</title>
        <authorList>
            <person name="Schulz F."/>
            <person name="Roux S."/>
            <person name="Paez-Espino D."/>
            <person name="Jungbluth S."/>
            <person name="Walsh D.A."/>
            <person name="Denef V.J."/>
            <person name="McMahon K.D."/>
            <person name="Konstantinidis K.T."/>
            <person name="Eloe-Fadrosh E.A."/>
            <person name="Kyrpides N.C."/>
            <person name="Woyke T."/>
        </authorList>
    </citation>
    <scope>NUCLEOTIDE SEQUENCE</scope>
    <source>
        <strain evidence="1">GVMAG-M-3300024302-11</strain>
    </source>
</reference>
<sequence>MDFLEYKNYLIANNIKLFDHDYRISYKNMLSLNDVIFSQNQTGGGNISNEYYISPLILVKQDNNKLINLLVDNLVNNNIEGAKFLCNNKLVLKYI</sequence>